<evidence type="ECO:0000313" key="2">
    <source>
        <dbReference type="Proteomes" id="UP000030645"/>
    </source>
</evidence>
<evidence type="ECO:0000313" key="1">
    <source>
        <dbReference type="EMBL" id="EXB97167.1"/>
    </source>
</evidence>
<name>W9RLS5_9ROSA</name>
<reference evidence="2" key="1">
    <citation type="submission" date="2013-01" db="EMBL/GenBank/DDBJ databases">
        <title>Draft Genome Sequence of a Mulberry Tree, Morus notabilis C.K. Schneid.</title>
        <authorList>
            <person name="He N."/>
            <person name="Zhao S."/>
        </authorList>
    </citation>
    <scope>NUCLEOTIDE SEQUENCE</scope>
</reference>
<protein>
    <submittedName>
        <fullName evidence="1">Uncharacterized protein</fullName>
    </submittedName>
</protein>
<dbReference type="AlphaFoldDB" id="W9RLS5"/>
<sequence>MGEVGGRSNQRLMENRLSLEICSVRRMRVTPEVLVESVEKAQGNFKHSKRVSEANGDLAVVLEEYRSSEHIETEPQEQ</sequence>
<dbReference type="Proteomes" id="UP000030645">
    <property type="component" value="Unassembled WGS sequence"/>
</dbReference>
<accession>W9RLS5</accession>
<gene>
    <name evidence="1" type="ORF">L484_008657</name>
</gene>
<organism evidence="1 2">
    <name type="scientific">Morus notabilis</name>
    <dbReference type="NCBI Taxonomy" id="981085"/>
    <lineage>
        <taxon>Eukaryota</taxon>
        <taxon>Viridiplantae</taxon>
        <taxon>Streptophyta</taxon>
        <taxon>Embryophyta</taxon>
        <taxon>Tracheophyta</taxon>
        <taxon>Spermatophyta</taxon>
        <taxon>Magnoliopsida</taxon>
        <taxon>eudicotyledons</taxon>
        <taxon>Gunneridae</taxon>
        <taxon>Pentapetalae</taxon>
        <taxon>rosids</taxon>
        <taxon>fabids</taxon>
        <taxon>Rosales</taxon>
        <taxon>Moraceae</taxon>
        <taxon>Moreae</taxon>
        <taxon>Morus</taxon>
    </lineage>
</organism>
<proteinExistence type="predicted"/>
<keyword evidence="2" id="KW-1185">Reference proteome</keyword>
<dbReference type="EMBL" id="KE345260">
    <property type="protein sequence ID" value="EXB97167.1"/>
    <property type="molecule type" value="Genomic_DNA"/>
</dbReference>